<proteinExistence type="predicted"/>
<dbReference type="InterPro" id="IPR023393">
    <property type="entry name" value="START-like_dom_sf"/>
</dbReference>
<feature type="compositionally biased region" description="Low complexity" evidence="1">
    <location>
        <begin position="298"/>
        <end position="318"/>
    </location>
</feature>
<feature type="region of interest" description="Disordered" evidence="1">
    <location>
        <begin position="266"/>
        <end position="338"/>
    </location>
</feature>
<evidence type="ECO:0000313" key="4">
    <source>
        <dbReference type="EMBL" id="SBS95943.1"/>
    </source>
</evidence>
<dbReference type="GO" id="GO:0005737">
    <property type="term" value="C:cytoplasm"/>
    <property type="evidence" value="ECO:0007669"/>
    <property type="project" value="UniProtKB-ARBA"/>
</dbReference>
<dbReference type="PANTHER" id="PTHR10658:SF11">
    <property type="entry name" value="VIBRATOR, ISOFORM B"/>
    <property type="match status" value="1"/>
</dbReference>
<dbReference type="EMBL" id="FLQV01000556">
    <property type="protein sequence ID" value="SBS95943.1"/>
    <property type="molecule type" value="Genomic_DNA"/>
</dbReference>
<dbReference type="InterPro" id="IPR001849">
    <property type="entry name" value="PH_domain"/>
</dbReference>
<dbReference type="SUPFAM" id="SSF144000">
    <property type="entry name" value="Oxysterol-binding protein-like"/>
    <property type="match status" value="1"/>
</dbReference>
<accession>A0A1A8WUC9</accession>
<dbReference type="GO" id="GO:0071944">
    <property type="term" value="C:cell periphery"/>
    <property type="evidence" value="ECO:0007669"/>
    <property type="project" value="UniProtKB-ARBA"/>
</dbReference>
<dbReference type="PANTHER" id="PTHR10658">
    <property type="entry name" value="PHOSPHATIDYLINOSITOL TRANSFER PROTEIN"/>
    <property type="match status" value="1"/>
</dbReference>
<feature type="region of interest" description="Disordered" evidence="1">
    <location>
        <begin position="521"/>
        <end position="569"/>
    </location>
</feature>
<dbReference type="Gene3D" id="3.30.530.20">
    <property type="match status" value="1"/>
</dbReference>
<sequence length="1609" mass="185588">MKLVEFRIAMPLTVEEYRLCQLYLVAKGALEDSENNVSNVNNGNSSSGGIVILKNESYKNEDGTSGQYTFKKINMLSKIPKWLLNFVDPKYCTIEEKSWNSYPYVKTTFESNGFPKAKVQVESTHHLGYDTEDNALNISNDLLSMRKIIYIDIANDKLPIKDYNPDEDPTLYFSKKTKRGKLDTKWKENSKIIMTCYKLFSINIPYFGIFCSKLENWIIGALRDNLLKYHRKAFCWMDEWIDLSLEDIRNIEKEVQEKLDKIWNKSSESQGGIDTVPNGMLEAEPNVELGAGPNGNFSGHSSGPPSDDSWGDSSRDSPNNCNKRTTENPDECTENCNSLQSPTSQIILSKKSLFNKVLNDTSANTKDVHNTGSNIVEAVQNGSINKDRMNNSVNNVERDCTEKLLVRNTTCVESLDSVEKGKPSNKESYVVEKKGRNVINSEGISETHAKLVNVDNSVDSALPCNSVYKKGIPIEANDIQVQKKELMFSQEEGEVDHESNNNVIAKSRSVMLPGVSNTRERILRECDPIDEEEEKPGENQTKRQTDGQTEKQPSGPPHPKHRKKGILTEEKKEGEVESDCFFFFKRNVERNEYGEYLYRLNDGMFYSWKLRYFTLKNNKLSYYINDTKSELKGEIDLLNAQIQWIGEYRGRNSVFVVNSLSKSVSYLSLDNEIQTKKCMIDVQMATLINNRNLNIYGENKNGKKNKDMTAVCEITPVKRYNSIDVINMENMNENVDGAKRTSKELTSSNVVAGEGEIGNERKGNQIDKAEHFQKDTNIDERVRGQNECTNGYGHGHGEGPDGSPVESGISTTPNDQIFCGKISGVERSDECSGDGSCDGSTECGDRFPMLGEPICEKVPFTNGRGYQEYTDRARVEKIELNGTLPYNDMCAFLQSFHINLEGVNRRIIGEFTHHMDNFYVHRSKNRKKKNELFYIFFCLFSIFSCIYSLIVLYRYLRFVFYLLLSLFLFLYIIMYNDYTNPTCLNSNMYKCSVDVPVNINSMASFLMSEKKYLQGEFNKKLFKTKNSNVRFLVSSQNAQVKKPFFNLFFHLFKPRVFYHTQVLGKHWDVCTGEKGHNGKRSKEERKENMRAYLLIQYTNENAKKFFKLKRRTEESSWQINKERNHAHKGVKKDQKGSNISDFSEGNILSEWWKSTVSTSKRKHERDEVEIDYSSKKETFSNFYEIKRMCKFLRKMSVHIFYSSLEKSKFFLRYFKKNYYYEYVRGEGMDLFLLREKGDNVCNVDYFTCYDYKSFLFNDMLNYERCSSVRSALLSRDNMKILGGDSRATNLSDAATHEGEDAEETLRLEERKIEKNICRQIFFNINNEKVSRNMVQYIFHLRETEFMNKKRYVSIVGKSDDVFFMNNLSKVFLHLIENVRLHEFSWNGVERIDFANTQKGSQGDEYSDSVFIANVIHILKSFPLLYNTFSKSYIFPKRGETFKGAYKNSKIHIDMRSDIPILFSLTVENSLLGAKIASDFTLKTNSTFDHVRIMVEEEICIKNKSDYELKVVLPNICLRDLLHGNLYFFLCGKMVITDSLNNHADIEFMDTPEHSGHFFGIIRRYSTITNVLSGNVFDNIHLNSHEEAYGHVKDVRVKKSHDKIQPSGTK</sequence>
<dbReference type="Gene3D" id="2.30.29.30">
    <property type="entry name" value="Pleckstrin-homology domain (PH domain)/Phosphotyrosine-binding domain (PTB)"/>
    <property type="match status" value="1"/>
</dbReference>
<dbReference type="SUPFAM" id="SSF55961">
    <property type="entry name" value="Bet v1-like"/>
    <property type="match status" value="1"/>
</dbReference>
<keyword evidence="2" id="KW-0812">Transmembrane</keyword>
<feature type="transmembrane region" description="Helical" evidence="2">
    <location>
        <begin position="932"/>
        <end position="953"/>
    </location>
</feature>
<feature type="compositionally biased region" description="Basic and acidic residues" evidence="1">
    <location>
        <begin position="775"/>
        <end position="784"/>
    </location>
</feature>
<evidence type="ECO:0000256" key="1">
    <source>
        <dbReference type="SAM" id="MobiDB-lite"/>
    </source>
</evidence>
<dbReference type="GO" id="GO:0008526">
    <property type="term" value="F:phosphatidylinositol transfer activity"/>
    <property type="evidence" value="ECO:0007669"/>
    <property type="project" value="UniProtKB-ARBA"/>
</dbReference>
<evidence type="ECO:0000259" key="3">
    <source>
        <dbReference type="SMART" id="SM00233"/>
    </source>
</evidence>
<keyword evidence="2" id="KW-1133">Transmembrane helix</keyword>
<dbReference type="Pfam" id="PF02121">
    <property type="entry name" value="IP_trans"/>
    <property type="match status" value="1"/>
</dbReference>
<feature type="transmembrane region" description="Helical" evidence="2">
    <location>
        <begin position="958"/>
        <end position="975"/>
    </location>
</feature>
<keyword evidence="2" id="KW-0472">Membrane</keyword>
<feature type="domain" description="PH" evidence="3">
    <location>
        <begin position="591"/>
        <end position="689"/>
    </location>
</feature>
<gene>
    <name evidence="4" type="ORF">POVCU1_030380</name>
</gene>
<evidence type="ECO:0000256" key="2">
    <source>
        <dbReference type="SAM" id="Phobius"/>
    </source>
</evidence>
<feature type="region of interest" description="Disordered" evidence="1">
    <location>
        <begin position="775"/>
        <end position="812"/>
    </location>
</feature>
<dbReference type="InterPro" id="IPR037239">
    <property type="entry name" value="OSBP_sf"/>
</dbReference>
<name>A0A1A8WUC9_PLAOA</name>
<reference evidence="5" key="1">
    <citation type="submission" date="2016-05" db="EMBL/GenBank/DDBJ databases">
        <authorList>
            <person name="Naeem Raeece"/>
        </authorList>
    </citation>
    <scope>NUCLEOTIDE SEQUENCE [LARGE SCALE GENOMIC DNA]</scope>
</reference>
<dbReference type="Pfam" id="PF00169">
    <property type="entry name" value="PH"/>
    <property type="match status" value="1"/>
</dbReference>
<dbReference type="SUPFAM" id="SSF50729">
    <property type="entry name" value="PH domain-like"/>
    <property type="match status" value="1"/>
</dbReference>
<dbReference type="InterPro" id="IPR011993">
    <property type="entry name" value="PH-like_dom_sf"/>
</dbReference>
<dbReference type="PRINTS" id="PR00391">
    <property type="entry name" value="PITRANSFER"/>
</dbReference>
<dbReference type="Proteomes" id="UP000078546">
    <property type="component" value="Unassembled WGS sequence"/>
</dbReference>
<dbReference type="InterPro" id="IPR001666">
    <property type="entry name" value="PI_transfer"/>
</dbReference>
<evidence type="ECO:0000313" key="5">
    <source>
        <dbReference type="Proteomes" id="UP000078546"/>
    </source>
</evidence>
<dbReference type="InterPro" id="IPR055261">
    <property type="entry name" value="PI_transfer_N"/>
</dbReference>
<dbReference type="SMART" id="SM00233">
    <property type="entry name" value="PH"/>
    <property type="match status" value="1"/>
</dbReference>
<feature type="compositionally biased region" description="Basic and acidic residues" evidence="1">
    <location>
        <begin position="536"/>
        <end position="549"/>
    </location>
</feature>
<organism evidence="4 5">
    <name type="scientific">Plasmodium ovale curtisi</name>
    <dbReference type="NCBI Taxonomy" id="864141"/>
    <lineage>
        <taxon>Eukaryota</taxon>
        <taxon>Sar</taxon>
        <taxon>Alveolata</taxon>
        <taxon>Apicomplexa</taxon>
        <taxon>Aconoidasida</taxon>
        <taxon>Haemosporida</taxon>
        <taxon>Plasmodiidae</taxon>
        <taxon>Plasmodium</taxon>
        <taxon>Plasmodium (Plasmodium)</taxon>
    </lineage>
</organism>
<protein>
    <submittedName>
        <fullName evidence="4">Phosphatidylinositol transfer protein, putative</fullName>
    </submittedName>
</protein>
<dbReference type="FunFam" id="3.30.530.20:FF:000028">
    <property type="entry name" value="Phosphatidylinositol transfer protein 5"/>
    <property type="match status" value="1"/>
</dbReference>